<evidence type="ECO:0000313" key="4">
    <source>
        <dbReference type="Proteomes" id="UP001314796"/>
    </source>
</evidence>
<dbReference type="Pfam" id="PF03572">
    <property type="entry name" value="Peptidase_S41"/>
    <property type="match status" value="1"/>
</dbReference>
<dbReference type="InterPro" id="IPR029045">
    <property type="entry name" value="ClpP/crotonase-like_dom_sf"/>
</dbReference>
<feature type="signal peptide" evidence="1">
    <location>
        <begin position="1"/>
        <end position="22"/>
    </location>
</feature>
<name>A0ABS2NLU3_9FIRM</name>
<feature type="domain" description="Tail specific protease" evidence="2">
    <location>
        <begin position="228"/>
        <end position="462"/>
    </location>
</feature>
<feature type="chain" id="PRO_5045327825" description="Tail specific protease domain-containing protein" evidence="1">
    <location>
        <begin position="23"/>
        <end position="484"/>
    </location>
</feature>
<proteinExistence type="predicted"/>
<evidence type="ECO:0000313" key="3">
    <source>
        <dbReference type="EMBL" id="MBM7613802.1"/>
    </source>
</evidence>
<organism evidence="3 4">
    <name type="scientific">Alkaliphilus hydrothermalis</name>
    <dbReference type="NCBI Taxonomy" id="1482730"/>
    <lineage>
        <taxon>Bacteria</taxon>
        <taxon>Bacillati</taxon>
        <taxon>Bacillota</taxon>
        <taxon>Clostridia</taxon>
        <taxon>Peptostreptococcales</taxon>
        <taxon>Natronincolaceae</taxon>
        <taxon>Alkaliphilus</taxon>
    </lineage>
</organism>
<dbReference type="Gene3D" id="3.90.226.10">
    <property type="entry name" value="2-enoyl-CoA Hydratase, Chain A, domain 1"/>
    <property type="match status" value="1"/>
</dbReference>
<evidence type="ECO:0000256" key="1">
    <source>
        <dbReference type="SAM" id="SignalP"/>
    </source>
</evidence>
<protein>
    <recommendedName>
        <fullName evidence="2">Tail specific protease domain-containing protein</fullName>
    </recommendedName>
</protein>
<keyword evidence="1" id="KW-0732">Signal</keyword>
<accession>A0ABS2NLU3</accession>
<reference evidence="3 4" key="1">
    <citation type="submission" date="2021-01" db="EMBL/GenBank/DDBJ databases">
        <title>Genomic Encyclopedia of Type Strains, Phase IV (KMG-IV): sequencing the most valuable type-strain genomes for metagenomic binning, comparative biology and taxonomic classification.</title>
        <authorList>
            <person name="Goeker M."/>
        </authorList>
    </citation>
    <scope>NUCLEOTIDE SEQUENCE [LARGE SCALE GENOMIC DNA]</scope>
    <source>
        <strain evidence="3 4">DSM 25890</strain>
    </source>
</reference>
<gene>
    <name evidence="3" type="ORF">JOC73_000310</name>
</gene>
<dbReference type="InterPro" id="IPR005151">
    <property type="entry name" value="Tail-specific_protease"/>
</dbReference>
<keyword evidence="4" id="KW-1185">Reference proteome</keyword>
<dbReference type="RefSeq" id="WP_204400068.1">
    <property type="nucleotide sequence ID" value="NZ_JAFBEE010000001.1"/>
</dbReference>
<dbReference type="PROSITE" id="PS51257">
    <property type="entry name" value="PROKAR_LIPOPROTEIN"/>
    <property type="match status" value="1"/>
</dbReference>
<dbReference type="EMBL" id="JAFBEE010000001">
    <property type="protein sequence ID" value="MBM7613802.1"/>
    <property type="molecule type" value="Genomic_DNA"/>
</dbReference>
<comment type="caution">
    <text evidence="3">The sequence shown here is derived from an EMBL/GenBank/DDBJ whole genome shotgun (WGS) entry which is preliminary data.</text>
</comment>
<sequence length="484" mass="55769">MKKLNYRITMIAVLLMTLVVFTACGKADEQLTTNEQMTSDEELTSEEQLTIEDFLSDFDYLMQTMEDTYPYFGVVERRLGVDIRALGRETRAMIENYPYSLEGRAKELGISLKDMPELDEHVFWSIIRHELFSDFIGFGHAIPFDYARYNYIKPSYTKSTSPFNTVNNYEVFTNPVALSFYQEQEALFKNLADNKSDLFQFIFRQEPPTGGSRSRRPMVETEIIEEDRIAYLKLAVFAPNLTSILELKEFYDNIQGYEHLIIDIRDNGGGSSDFWRMYMMKALWPEDKNMPDMPLYAFYRDSELGKYFGEDNIQTTSKFSTYKPETDELLTVNEMMDLHDLPHINVEDLEDLAYGVRFSTSIENIEEQHIRQFGFKEISQPFNGKIWLLTNGSNFSAAALFARHAKEMDFATLVGGETGGAYTAGAGAHFALPNTGIILRWDTDYLTDSEGRSLNEFTTTPHHYNRPDMDALETALQLIEEGKH</sequence>
<dbReference type="SUPFAM" id="SSF52096">
    <property type="entry name" value="ClpP/crotonase"/>
    <property type="match status" value="1"/>
</dbReference>
<dbReference type="Proteomes" id="UP001314796">
    <property type="component" value="Unassembled WGS sequence"/>
</dbReference>
<evidence type="ECO:0000259" key="2">
    <source>
        <dbReference type="Pfam" id="PF03572"/>
    </source>
</evidence>